<dbReference type="PANTHER" id="PTHR39337">
    <property type="entry name" value="BLR5642 PROTEIN"/>
    <property type="match status" value="1"/>
</dbReference>
<name>A0ABR7TCV2_9LACT</name>
<keyword evidence="2" id="KW-1185">Reference proteome</keyword>
<sequence length="188" mass="21496">MDIYTIGHSTHSSDEFSSLLKSYGIEALVDVRSYPGSNQMPQFNKENIEKWLPESGISYLHMPSLGGRRKKNHEIDESLVNGWRNTSFQNYAAYSLTDEYEKAISDLLDLQSKKRVCYMCSESVPWRCHRLIISNTLALKGLHVHHIMTEKKTTLHEIGMYGAKPVIEGSTLIYPKQSVDNDNEEGKR</sequence>
<dbReference type="PANTHER" id="PTHR39337:SF1">
    <property type="entry name" value="BLR5642 PROTEIN"/>
    <property type="match status" value="1"/>
</dbReference>
<protein>
    <submittedName>
        <fullName evidence="1">DUF488 family protein</fullName>
    </submittedName>
</protein>
<dbReference type="Pfam" id="PF04343">
    <property type="entry name" value="DUF488"/>
    <property type="match status" value="1"/>
</dbReference>
<dbReference type="PIRSF" id="PIRSF024492">
    <property type="entry name" value="UCP024492"/>
    <property type="match status" value="1"/>
</dbReference>
<accession>A0ABR7TCV2</accession>
<reference evidence="1 2" key="1">
    <citation type="journal article" date="2020" name="Microorganisms">
        <title>New Insight into Antimicrobial Compounds from Food and Marine-Sourced Carnobacterium Species through Phenotype and Genome Analyses.</title>
        <authorList>
            <person name="Begrem S."/>
            <person name="Ivaniuk F."/>
            <person name="Gigout-Chevalier F."/>
            <person name="Kolypczuk L."/>
            <person name="Bonnetot S."/>
            <person name="Leroi F."/>
            <person name="Grovel O."/>
            <person name="Delbarre-Ladrat C."/>
            <person name="Passerini D."/>
        </authorList>
    </citation>
    <scope>NUCLEOTIDE SEQUENCE [LARGE SCALE GENOMIC DNA]</scope>
    <source>
        <strain evidence="1 2">MIP2551</strain>
    </source>
</reference>
<organism evidence="1 2">
    <name type="scientific">Carnobacterium inhibens</name>
    <dbReference type="NCBI Taxonomy" id="147709"/>
    <lineage>
        <taxon>Bacteria</taxon>
        <taxon>Bacillati</taxon>
        <taxon>Bacillota</taxon>
        <taxon>Bacilli</taxon>
        <taxon>Lactobacillales</taxon>
        <taxon>Carnobacteriaceae</taxon>
        <taxon>Carnobacterium</taxon>
    </lineage>
</organism>
<dbReference type="InterPro" id="IPR007438">
    <property type="entry name" value="DUF488"/>
</dbReference>
<gene>
    <name evidence="1" type="ORF">GLO26_08270</name>
</gene>
<proteinExistence type="predicted"/>
<comment type="caution">
    <text evidence="1">The sequence shown here is derived from an EMBL/GenBank/DDBJ whole genome shotgun (WGS) entry which is preliminary data.</text>
</comment>
<dbReference type="Proteomes" id="UP000638836">
    <property type="component" value="Unassembled WGS sequence"/>
</dbReference>
<dbReference type="RefSeq" id="WP_187948938.1">
    <property type="nucleotide sequence ID" value="NZ_WNJQ01000007.1"/>
</dbReference>
<evidence type="ECO:0000313" key="2">
    <source>
        <dbReference type="Proteomes" id="UP000638836"/>
    </source>
</evidence>
<dbReference type="InterPro" id="IPR014519">
    <property type="entry name" value="UCP024492"/>
</dbReference>
<dbReference type="EMBL" id="WNJQ01000007">
    <property type="protein sequence ID" value="MBC9825809.1"/>
    <property type="molecule type" value="Genomic_DNA"/>
</dbReference>
<evidence type="ECO:0000313" key="1">
    <source>
        <dbReference type="EMBL" id="MBC9825809.1"/>
    </source>
</evidence>